<dbReference type="InterPro" id="IPR001638">
    <property type="entry name" value="Solute-binding_3/MltF_N"/>
</dbReference>
<comment type="cofactor">
    <cofactor evidence="1">
        <name>Mg(2+)</name>
        <dbReference type="ChEBI" id="CHEBI:18420"/>
    </cofactor>
</comment>
<dbReference type="Gene3D" id="3.30.70.270">
    <property type="match status" value="1"/>
</dbReference>
<sequence length="961" mass="108772">MKAIITFILLLGLTLTATAEPLELTQDEQAFIDSHPVIRVHNETNWPPFNYVQNGKPQGFSVDFMNLVVERADLEIEYVTGPSWSEFLGMMKAGTLDVMLNIVKTPEREKYLLFTQPYADNPNAILSKKETPYKKIESLSGKTVAVPKGFFTEEILIRDYPGIRLLPVKNMLETMKAVSFGKADAALGELAVFNHLLNEHMMSGLAISGEALMGDPEYSLLNIATRQDLPLLASILRKSIASISLEDKKRLQQKWLSNVVKKRLVSPLTQEELEFIEAHPVIRVHNELNWPPFNYTQDGEPQGFSIDFMNLVAERTGFEVEYISGPSWNEFLQMMKKGTLDVMLNIVKTPERQKYLLFTQPYADNPNAILSKKDKPYESIESLIGKTVAVPKGFFTEEILSKNYPEIRLLPLNNMLETMKAVTFGKADAALGELAVFSHLLNEHMMSDLAISGEALMGDPEYSLLNIATRKDLPLLAAILRKGMKSISPGEKKELQLKWLGVSEAEKDPNTLTEDERVFLAQNPTIRFHVNRDRAPYEFSLDGAAAGIAVDYIKAVANRTGFDAEFVIDDRPLAEALKSVNSERRDYDTLLYAVETAERRDEFSFGDPYLANPIMIVTHKSSGYVGQMSDLSGKILAIEKGLVTNQWVSRDYPNISVISADTTLDALKMLQNQEVDAYLGNLAIVNYMINHKGMSDLQVAAPSGYDDIKFSFVGPKEWPELTSILSKGLRKISAEEHTEIQQEWFSLQVLEKVDYKKLIYISLFFLTILLVVIYKNRSIRIINEQLETSHRLIEEKNRLLKELVITDNLTKIYNRHKLDEVLIYEANRANRSKSTFGVILIDIDYFKQTNDTYGHQMGDRVLREFADILLSHSRRSDVVGRWGGEEFMIICTETTLDGLITFSENLRNSISKYAFSTGEKKTASLGVSLYLAEESVDQLINRADQALYQAKEKGRNRVDYL</sequence>
<dbReference type="PANTHER" id="PTHR35936:SF32">
    <property type="entry name" value="MEMBRANE-BOUND LYTIC MUREIN TRANSGLYCOSYLASE F"/>
    <property type="match status" value="1"/>
</dbReference>
<dbReference type="EMBL" id="JAEPCM010000299">
    <property type="protein sequence ID" value="MCG7946455.1"/>
    <property type="molecule type" value="Genomic_DNA"/>
</dbReference>
<dbReference type="NCBIfam" id="TIGR00254">
    <property type="entry name" value="GGDEF"/>
    <property type="match status" value="1"/>
</dbReference>
<keyword evidence="4" id="KW-0472">Membrane</keyword>
<evidence type="ECO:0000256" key="4">
    <source>
        <dbReference type="SAM" id="Phobius"/>
    </source>
</evidence>
<proteinExistence type="inferred from homology"/>
<feature type="domain" description="GGDEF" evidence="6">
    <location>
        <begin position="834"/>
        <end position="961"/>
    </location>
</feature>
<dbReference type="CDD" id="cd01007">
    <property type="entry name" value="PBP2_BvgS_HisK_like"/>
    <property type="match status" value="3"/>
</dbReference>
<evidence type="ECO:0000313" key="7">
    <source>
        <dbReference type="EMBL" id="MCG7946455.1"/>
    </source>
</evidence>
<dbReference type="CDD" id="cd01949">
    <property type="entry name" value="GGDEF"/>
    <property type="match status" value="1"/>
</dbReference>
<keyword evidence="4" id="KW-1133">Transmembrane helix</keyword>
<feature type="chain" id="PRO_5039248975" evidence="5">
    <location>
        <begin position="20"/>
        <end position="961"/>
    </location>
</feature>
<comment type="caution">
    <text evidence="7">The sequence shown here is derived from an EMBL/GenBank/DDBJ whole genome shotgun (WGS) entry which is preliminary data.</text>
</comment>
<name>A0A9E4KDG2_9GAMM</name>
<dbReference type="Pfam" id="PF00990">
    <property type="entry name" value="GGDEF"/>
    <property type="match status" value="1"/>
</dbReference>
<protein>
    <submittedName>
        <fullName evidence="7">Transporter substrate-binding domain-containing protein</fullName>
    </submittedName>
</protein>
<dbReference type="SUPFAM" id="SSF55073">
    <property type="entry name" value="Nucleotide cyclase"/>
    <property type="match status" value="1"/>
</dbReference>
<dbReference type="PROSITE" id="PS50887">
    <property type="entry name" value="GGDEF"/>
    <property type="match status" value="1"/>
</dbReference>
<dbReference type="SMART" id="SM00267">
    <property type="entry name" value="GGDEF"/>
    <property type="match status" value="1"/>
</dbReference>
<gene>
    <name evidence="7" type="ORF">JAZ07_08950</name>
</gene>
<evidence type="ECO:0000256" key="5">
    <source>
        <dbReference type="SAM" id="SignalP"/>
    </source>
</evidence>
<evidence type="ECO:0000256" key="3">
    <source>
        <dbReference type="ARBA" id="ARBA00022729"/>
    </source>
</evidence>
<comment type="similarity">
    <text evidence="2">Belongs to the bacterial solute-binding protein 3 family.</text>
</comment>
<reference evidence="7" key="1">
    <citation type="journal article" date="2021" name="Proc. Natl. Acad. Sci. U.S.A.">
        <title>Global biogeography of chemosynthetic symbionts reveals both localized and globally distributed symbiont groups. .</title>
        <authorList>
            <person name="Osvatic J.T."/>
            <person name="Wilkins L.G.E."/>
            <person name="Leibrecht L."/>
            <person name="Leray M."/>
            <person name="Zauner S."/>
            <person name="Polzin J."/>
            <person name="Camacho Y."/>
            <person name="Gros O."/>
            <person name="van Gils J.A."/>
            <person name="Eisen J.A."/>
            <person name="Petersen J.M."/>
            <person name="Yuen B."/>
        </authorList>
    </citation>
    <scope>NUCLEOTIDE SEQUENCE</scope>
    <source>
        <strain evidence="7">MAGclacostrist064TRANS</strain>
    </source>
</reference>
<dbReference type="Pfam" id="PF00497">
    <property type="entry name" value="SBP_bac_3"/>
    <property type="match status" value="3"/>
</dbReference>
<accession>A0A9E4KDG2</accession>
<dbReference type="GO" id="GO:0003824">
    <property type="term" value="F:catalytic activity"/>
    <property type="evidence" value="ECO:0007669"/>
    <property type="project" value="UniProtKB-ARBA"/>
</dbReference>
<dbReference type="PANTHER" id="PTHR35936">
    <property type="entry name" value="MEMBRANE-BOUND LYTIC MUREIN TRANSGLYCOSYLASE F"/>
    <property type="match status" value="1"/>
</dbReference>
<evidence type="ECO:0000256" key="1">
    <source>
        <dbReference type="ARBA" id="ARBA00001946"/>
    </source>
</evidence>
<evidence type="ECO:0000259" key="6">
    <source>
        <dbReference type="PROSITE" id="PS50887"/>
    </source>
</evidence>
<dbReference type="InterPro" id="IPR029787">
    <property type="entry name" value="Nucleotide_cyclase"/>
</dbReference>
<keyword evidence="3 5" id="KW-0732">Signal</keyword>
<evidence type="ECO:0000313" key="8">
    <source>
        <dbReference type="Proteomes" id="UP000886667"/>
    </source>
</evidence>
<dbReference type="Proteomes" id="UP000886667">
    <property type="component" value="Unassembled WGS sequence"/>
</dbReference>
<dbReference type="SUPFAM" id="SSF53850">
    <property type="entry name" value="Periplasmic binding protein-like II"/>
    <property type="match status" value="3"/>
</dbReference>
<feature type="transmembrane region" description="Helical" evidence="4">
    <location>
        <begin position="758"/>
        <end position="774"/>
    </location>
</feature>
<dbReference type="InterPro" id="IPR043128">
    <property type="entry name" value="Rev_trsase/Diguanyl_cyclase"/>
</dbReference>
<evidence type="ECO:0000256" key="2">
    <source>
        <dbReference type="ARBA" id="ARBA00010333"/>
    </source>
</evidence>
<dbReference type="Gene3D" id="3.40.190.10">
    <property type="entry name" value="Periplasmic binding protein-like II"/>
    <property type="match status" value="6"/>
</dbReference>
<keyword evidence="4" id="KW-0812">Transmembrane</keyword>
<dbReference type="AlphaFoldDB" id="A0A9E4KDG2"/>
<organism evidence="7 8">
    <name type="scientific">Candidatus Thiodiazotropha taylori</name>
    <dbReference type="NCBI Taxonomy" id="2792791"/>
    <lineage>
        <taxon>Bacteria</taxon>
        <taxon>Pseudomonadati</taxon>
        <taxon>Pseudomonadota</taxon>
        <taxon>Gammaproteobacteria</taxon>
        <taxon>Chromatiales</taxon>
        <taxon>Sedimenticolaceae</taxon>
        <taxon>Candidatus Thiodiazotropha</taxon>
    </lineage>
</organism>
<dbReference type="SMART" id="SM00062">
    <property type="entry name" value="PBPb"/>
    <property type="match status" value="3"/>
</dbReference>
<dbReference type="FunFam" id="3.30.70.270:FF:000001">
    <property type="entry name" value="Diguanylate cyclase domain protein"/>
    <property type="match status" value="1"/>
</dbReference>
<dbReference type="InterPro" id="IPR000160">
    <property type="entry name" value="GGDEF_dom"/>
</dbReference>
<feature type="signal peptide" evidence="5">
    <location>
        <begin position="1"/>
        <end position="19"/>
    </location>
</feature>